<evidence type="ECO:0000313" key="3">
    <source>
        <dbReference type="Proteomes" id="UP001050691"/>
    </source>
</evidence>
<gene>
    <name evidence="2" type="ORF">Clacol_001059</name>
</gene>
<organism evidence="2 3">
    <name type="scientific">Clathrus columnatus</name>
    <dbReference type="NCBI Taxonomy" id="1419009"/>
    <lineage>
        <taxon>Eukaryota</taxon>
        <taxon>Fungi</taxon>
        <taxon>Dikarya</taxon>
        <taxon>Basidiomycota</taxon>
        <taxon>Agaricomycotina</taxon>
        <taxon>Agaricomycetes</taxon>
        <taxon>Phallomycetidae</taxon>
        <taxon>Phallales</taxon>
        <taxon>Clathraceae</taxon>
        <taxon>Clathrus</taxon>
    </lineage>
</organism>
<evidence type="ECO:0000256" key="1">
    <source>
        <dbReference type="SAM" id="MobiDB-lite"/>
    </source>
</evidence>
<name>A0AAV5A0X2_9AGAM</name>
<accession>A0AAV5A0X2</accession>
<proteinExistence type="predicted"/>
<dbReference type="EMBL" id="BPWL01000002">
    <property type="protein sequence ID" value="GJJ06863.1"/>
    <property type="molecule type" value="Genomic_DNA"/>
</dbReference>
<comment type="caution">
    <text evidence="2">The sequence shown here is derived from an EMBL/GenBank/DDBJ whole genome shotgun (WGS) entry which is preliminary data.</text>
</comment>
<reference evidence="2" key="1">
    <citation type="submission" date="2021-10" db="EMBL/GenBank/DDBJ databases">
        <title>De novo Genome Assembly of Clathrus columnatus (Basidiomycota, Fungi) Using Illumina and Nanopore Sequence Data.</title>
        <authorList>
            <person name="Ogiso-Tanaka E."/>
            <person name="Itagaki H."/>
            <person name="Hosoya T."/>
            <person name="Hosaka K."/>
        </authorList>
    </citation>
    <scope>NUCLEOTIDE SEQUENCE</scope>
    <source>
        <strain evidence="2">MO-923</strain>
    </source>
</reference>
<protein>
    <submittedName>
        <fullName evidence="2">Uncharacterized protein</fullName>
    </submittedName>
</protein>
<feature type="region of interest" description="Disordered" evidence="1">
    <location>
        <begin position="214"/>
        <end position="238"/>
    </location>
</feature>
<sequence length="260" mass="28904">MSQGPRQPGMRQLPQPQLGMYISRAKSYIVNLEHRVHRLEALMGIILSSADPAVRSLIMNLSEDTLARDIITEVENGPFGPTGKITIPGYLQRNTYTPNQNSIFVSSRDRREQLIIGNGAKIDPSLPSYQWQDQQIFKVNSRMKSLKIEAPSEGLYKGISYVFTPENYASPHTHTSSLALPPVPNSLPNLGSYSLATRRPEEAEMIWKTLYNTSQPSSAEESDYESDNPADAVGQLALNEKEEVGGHIIIDSADTDNNFQ</sequence>
<dbReference type="AlphaFoldDB" id="A0AAV5A0X2"/>
<evidence type="ECO:0000313" key="2">
    <source>
        <dbReference type="EMBL" id="GJJ06863.1"/>
    </source>
</evidence>
<dbReference type="Proteomes" id="UP001050691">
    <property type="component" value="Unassembled WGS sequence"/>
</dbReference>
<keyword evidence="3" id="KW-1185">Reference proteome</keyword>